<protein>
    <submittedName>
        <fullName evidence="1">Uncharacterized protein</fullName>
    </submittedName>
</protein>
<dbReference type="EMBL" id="BLIY01000019">
    <property type="protein sequence ID" value="GFE55316.1"/>
    <property type="molecule type" value="Genomic_DNA"/>
</dbReference>
<dbReference type="Proteomes" id="UP001057455">
    <property type="component" value="Unassembled WGS sequence"/>
</dbReference>
<comment type="caution">
    <text evidence="1">The sequence shown here is derived from an EMBL/GenBank/DDBJ whole genome shotgun (WGS) entry which is preliminary data.</text>
</comment>
<organism evidence="1 2">
    <name type="scientific">Babesia ovis</name>
    <dbReference type="NCBI Taxonomy" id="5869"/>
    <lineage>
        <taxon>Eukaryota</taxon>
        <taxon>Sar</taxon>
        <taxon>Alveolata</taxon>
        <taxon>Apicomplexa</taxon>
        <taxon>Aconoidasida</taxon>
        <taxon>Piroplasmida</taxon>
        <taxon>Babesiidae</taxon>
        <taxon>Babesia</taxon>
    </lineage>
</organism>
<sequence>MARVEDILNDADATVACKQLLECYNDDLDTEVLTSMPDLNVASASFLLQLGGKSADQVKDTLENLSHAMLIVKALRYKAIMNSTGDIIKTLGEVNELMANVDDVFGSIYNYRQVVDSRYGRSISLYNDLNDFMSCLQGICNLQSYVIGCIDLLSSLRTLMANVKNIGNTLLDFVTLLNTANQLGLLIMSVNTMQPSIMINFIARHCYKLKTEVINVAYDGGIRHLIRRAEASGGDSGGDQEELKVMAVCNQIFRELDVTSECSLRLVDEMVAITGRCINLRQLKNSELCKNMWQPFFISQLAEFMAKYKSCLLALYTFCRSMNYRVGENLDEHEQEVFKSYLLLSQNPRLRHNTSEQFAACELYAKRSVGLLKTALGNLESQSTSDRSDIVMMAPQLMIMGECTHAELQHLKIHFNLQAFYFKTICENYAKDFMTIAAQRLLPESKTVFMGCIRVLQQNNVQSMNDVAPEYENRVASALLRTVPSDDAFGHMIVEFLEKSYCCDTLHQHVLQVANVALQNVLAGVQNVATSTGSRLTLSDGGSKISLRRPTDAHHVNIRLQRYLMSLVTTIEPSFIRSVDRESQLFHTLQTCKSINLTERWPDDVGKTLWHTVSYVSSGGCNEFGWFVHQVLTATQHMLKMCKFLRENYFSQLPHNIRMNIFRRVSTHAISSFIIYAITVWPLEEDDKMSFLGVMTELEMELAEISNESLPKLESDYLLAFRRLIYLGDELFDMIKSPDFQTDVCLWLPVDVISLHVITRIVNNAKIPHAVREELSRFPLYKFMGEVNIHATLSKFHSTMLNYKSTTPTIPMFGRTLAQYLKGFTSLEHLLHGDLANAFHFLETH</sequence>
<evidence type="ECO:0000313" key="1">
    <source>
        <dbReference type="EMBL" id="GFE55316.1"/>
    </source>
</evidence>
<dbReference type="AlphaFoldDB" id="A0A9W5WVU9"/>
<gene>
    <name evidence="1" type="ORF">BaOVIS_027200</name>
</gene>
<reference evidence="1" key="1">
    <citation type="submission" date="2019-12" db="EMBL/GenBank/DDBJ databases">
        <title>Genome sequence of Babesia ovis.</title>
        <authorList>
            <person name="Yamagishi J."/>
            <person name="Sevinc F."/>
            <person name="Xuan X."/>
        </authorList>
    </citation>
    <scope>NUCLEOTIDE SEQUENCE</scope>
    <source>
        <strain evidence="1">Selcuk</strain>
    </source>
</reference>
<accession>A0A9W5WVU9</accession>
<keyword evidence="2" id="KW-1185">Reference proteome</keyword>
<proteinExistence type="predicted"/>
<name>A0A9W5WVU9_BABOV</name>
<evidence type="ECO:0000313" key="2">
    <source>
        <dbReference type="Proteomes" id="UP001057455"/>
    </source>
</evidence>
<dbReference type="OrthoDB" id="359818at2759"/>